<organism evidence="2 3">
    <name type="scientific">Ricinus communis</name>
    <name type="common">Castor bean</name>
    <dbReference type="NCBI Taxonomy" id="3988"/>
    <lineage>
        <taxon>Eukaryota</taxon>
        <taxon>Viridiplantae</taxon>
        <taxon>Streptophyta</taxon>
        <taxon>Embryophyta</taxon>
        <taxon>Tracheophyta</taxon>
        <taxon>Spermatophyta</taxon>
        <taxon>Magnoliopsida</taxon>
        <taxon>eudicotyledons</taxon>
        <taxon>Gunneridae</taxon>
        <taxon>Pentapetalae</taxon>
        <taxon>rosids</taxon>
        <taxon>fabids</taxon>
        <taxon>Malpighiales</taxon>
        <taxon>Euphorbiaceae</taxon>
        <taxon>Acalyphoideae</taxon>
        <taxon>Acalypheae</taxon>
        <taxon>Ricinus</taxon>
    </lineage>
</organism>
<evidence type="ECO:0000256" key="1">
    <source>
        <dbReference type="SAM" id="MobiDB-lite"/>
    </source>
</evidence>
<dbReference type="EMBL" id="EQ981300">
    <property type="protein sequence ID" value="EEF24781.1"/>
    <property type="molecule type" value="Genomic_DNA"/>
</dbReference>
<accession>B9TH81</accession>
<gene>
    <name evidence="2" type="ORF">RCOM_1919320</name>
</gene>
<protein>
    <submittedName>
        <fullName evidence="2">Uncharacterized protein</fullName>
    </submittedName>
</protein>
<dbReference type="AlphaFoldDB" id="B9TH81"/>
<dbReference type="InParanoid" id="B9TH81"/>
<name>B9TH81_RICCO</name>
<proteinExistence type="predicted"/>
<evidence type="ECO:0000313" key="2">
    <source>
        <dbReference type="EMBL" id="EEF24781.1"/>
    </source>
</evidence>
<dbReference type="Proteomes" id="UP000008311">
    <property type="component" value="Unassembled WGS sequence"/>
</dbReference>
<sequence length="69" mass="6912">MAAASFSRALSVPPTPSSLPPDTAGGSCAPPQGRGSAATRRPRSAAARRARAFRRPACGSAASRGGRPH</sequence>
<feature type="compositionally biased region" description="Basic residues" evidence="1">
    <location>
        <begin position="40"/>
        <end position="54"/>
    </location>
</feature>
<evidence type="ECO:0000313" key="3">
    <source>
        <dbReference type="Proteomes" id="UP000008311"/>
    </source>
</evidence>
<feature type="region of interest" description="Disordered" evidence="1">
    <location>
        <begin position="1"/>
        <end position="69"/>
    </location>
</feature>
<keyword evidence="3" id="KW-1185">Reference proteome</keyword>
<reference evidence="3" key="1">
    <citation type="journal article" date="2010" name="Nat. Biotechnol.">
        <title>Draft genome sequence of the oilseed species Ricinus communis.</title>
        <authorList>
            <person name="Chan A.P."/>
            <person name="Crabtree J."/>
            <person name="Zhao Q."/>
            <person name="Lorenzi H."/>
            <person name="Orvis J."/>
            <person name="Puiu D."/>
            <person name="Melake-Berhan A."/>
            <person name="Jones K.M."/>
            <person name="Redman J."/>
            <person name="Chen G."/>
            <person name="Cahoon E.B."/>
            <person name="Gedil M."/>
            <person name="Stanke M."/>
            <person name="Haas B.J."/>
            <person name="Wortman J.R."/>
            <person name="Fraser-Liggett C.M."/>
            <person name="Ravel J."/>
            <person name="Rabinowicz P.D."/>
        </authorList>
    </citation>
    <scope>NUCLEOTIDE SEQUENCE [LARGE SCALE GENOMIC DNA]</scope>
    <source>
        <strain evidence="3">cv. Hale</strain>
    </source>
</reference>